<reference evidence="13" key="1">
    <citation type="submission" date="2023-08" db="EMBL/GenBank/DDBJ databases">
        <authorList>
            <person name="Chen Y."/>
            <person name="Shah S."/>
            <person name="Dougan E. K."/>
            <person name="Thang M."/>
            <person name="Chan C."/>
        </authorList>
    </citation>
    <scope>NUCLEOTIDE SEQUENCE</scope>
</reference>
<dbReference type="InterPro" id="IPR002935">
    <property type="entry name" value="SAM_O-MeTrfase"/>
</dbReference>
<evidence type="ECO:0000256" key="10">
    <source>
        <dbReference type="RuleBase" id="RU000454"/>
    </source>
</evidence>
<evidence type="ECO:0000256" key="8">
    <source>
        <dbReference type="ARBA" id="ARBA00023453"/>
    </source>
</evidence>
<dbReference type="PRINTS" id="PR00792">
    <property type="entry name" value="PEPSIN"/>
</dbReference>
<organism evidence="13 14">
    <name type="scientific">Effrenium voratum</name>
    <dbReference type="NCBI Taxonomy" id="2562239"/>
    <lineage>
        <taxon>Eukaryota</taxon>
        <taxon>Sar</taxon>
        <taxon>Alveolata</taxon>
        <taxon>Dinophyceae</taxon>
        <taxon>Suessiales</taxon>
        <taxon>Symbiodiniaceae</taxon>
        <taxon>Effrenium</taxon>
    </lineage>
</organism>
<evidence type="ECO:0000256" key="5">
    <source>
        <dbReference type="ARBA" id="ARBA00022691"/>
    </source>
</evidence>
<gene>
    <name evidence="13" type="ORF">EVOR1521_LOCUS19937</name>
</gene>
<comment type="similarity">
    <text evidence="1 10">Belongs to the peptidase A1 family.</text>
</comment>
<dbReference type="GO" id="GO:0006508">
    <property type="term" value="P:proteolysis"/>
    <property type="evidence" value="ECO:0007669"/>
    <property type="project" value="UniProtKB-KW"/>
</dbReference>
<keyword evidence="7 10" id="KW-0378">Hydrolase</keyword>
<comment type="caution">
    <text evidence="13">The sequence shown here is derived from an EMBL/GenBank/DDBJ whole genome shotgun (WGS) entry which is preliminary data.</text>
</comment>
<sequence length="1185" mass="130626">MVTRDGPAALGVLQRLVAKQVEIQVWGYNSALHACHKASWWQQALDLQDFPVEKDVFSVSTSISVFQDAGRWDSALRLLQDASSEALELNIVVYGAAAACVRRRWRDTVVCLGEAMRRGLQVSLVAQNNVLAACEDAERWEKALSLLEEGQRQHLRPGVVVMSSAASACSWEWPQACGLLEKAMQAGVSLDAVAFNTVITATGRGECWSSALCTLQQAVDRKLAQKRSFRAAMAAVSSSPEGWQVALALLATLLDSAPAPDLECFNEVMFASLQRSWESCLGLLEVMWRRRWAPDLRFYGSAARACVELSERMKAPSVPSVTLGTGWIAGAGSIQARRRSHFGFGGRGASYAAVLAKFQRPLTAGKRLVFGAIQDPVEPTAEKENQGWASESGLGEAVEVKSTAGIEVSNGLEFHAGHLADHRTALTHQLRRGSSRHVEQRASVEVDAHGGARGFQLTTPLEDMSSEYTGIIGVGTSPEGGAQFEARVVFDTGSTNLWVASILCKASPCDRDGAEKFYDPEKSSTSEAFIEDGMESDSDIDIIFGTGELKGPLHVDTYRVGPMAVEKQPFAMIREMTGDVFSSFPFEGILGLAFPSLSFGGIEPFFERVIKAKLLKSNEFAFYLNTDSSRPSALLWGGVDKDLFESPIVMFPVVKPHYWSLELVDFRIRGKSLKARVSEDNKAKYVLVDSGTTYFTAPSEMYFSILKHFPEAPCSEVEDYPPIQYILRSAHNQTFTLEVSQETYMVMDEYDSCRPAFMKLDIKRKSYGPAMILGEVFMRHFFTVFSRGDGSLDQARVGFARAKVGAEPKVETAKVRDSPGLLHATGQPGDEEAEGQRKTKAHRVTRPPHRSSSARQLSFWALRASGLSARWPHAVALLETMTRRRVADASGSVWNAVAWALQAGRQQVPPTPHTVAVDLRKEHEVVNFVRRRAKAGDPKAVLRAIEDFARGRKWLKVAGGRKAKLLSQSLRPGDRVVEFGTYMGYSAMLMGSRLRELGGGGRIQSCDVSALTFPFARELVDWAGLGAEVTLRIGSAADWLSAGRLGSIDVLLLDHRGTVYQDDLQAAEPYLSPGARVLADNVLLPGAPLFLAHVRDAYHVTIHEVSEFMQPELEDWVLSCTARAPPRAPLQESRDLRELRHWCREVDEICWESRTKEIDWKAFQARLSPALRAWWRDPEGTSSPS</sequence>
<dbReference type="PANTHER" id="PTHR47966:SF51">
    <property type="entry name" value="BETA-SITE APP-CLEAVING ENZYME, ISOFORM A-RELATED"/>
    <property type="match status" value="1"/>
</dbReference>
<dbReference type="CDD" id="cd05471">
    <property type="entry name" value="pepsin_like"/>
    <property type="match status" value="1"/>
</dbReference>
<proteinExistence type="inferred from homology"/>
<dbReference type="PROSITE" id="PS00141">
    <property type="entry name" value="ASP_PROTEASE"/>
    <property type="match status" value="1"/>
</dbReference>
<dbReference type="GO" id="GO:0032259">
    <property type="term" value="P:methylation"/>
    <property type="evidence" value="ECO:0007669"/>
    <property type="project" value="UniProtKB-KW"/>
</dbReference>
<keyword evidence="2" id="KW-0489">Methyltransferase</keyword>
<dbReference type="GO" id="GO:0004190">
    <property type="term" value="F:aspartic-type endopeptidase activity"/>
    <property type="evidence" value="ECO:0007669"/>
    <property type="project" value="UniProtKB-KW"/>
</dbReference>
<evidence type="ECO:0000256" key="11">
    <source>
        <dbReference type="SAM" id="MobiDB-lite"/>
    </source>
</evidence>
<dbReference type="PANTHER" id="PTHR47966">
    <property type="entry name" value="BETA-SITE APP-CLEAVING ENZYME, ISOFORM A-RELATED"/>
    <property type="match status" value="1"/>
</dbReference>
<evidence type="ECO:0000313" key="14">
    <source>
        <dbReference type="Proteomes" id="UP001178507"/>
    </source>
</evidence>
<evidence type="ECO:0000259" key="12">
    <source>
        <dbReference type="PROSITE" id="PS51767"/>
    </source>
</evidence>
<feature type="active site" evidence="9">
    <location>
        <position position="491"/>
    </location>
</feature>
<dbReference type="InterPro" id="IPR021109">
    <property type="entry name" value="Peptidase_aspartic_dom_sf"/>
</dbReference>
<dbReference type="InterPro" id="IPR001461">
    <property type="entry name" value="Aspartic_peptidase_A1"/>
</dbReference>
<dbReference type="SUPFAM" id="SSF50630">
    <property type="entry name" value="Acid proteases"/>
    <property type="match status" value="1"/>
</dbReference>
<dbReference type="Pfam" id="PF00026">
    <property type="entry name" value="Asp"/>
    <property type="match status" value="1"/>
</dbReference>
<keyword evidence="3 10" id="KW-0645">Protease</keyword>
<dbReference type="Gene3D" id="1.25.40.10">
    <property type="entry name" value="Tetratricopeptide repeat domain"/>
    <property type="match status" value="2"/>
</dbReference>
<evidence type="ECO:0000256" key="9">
    <source>
        <dbReference type="PIRSR" id="PIRSR601461-1"/>
    </source>
</evidence>
<evidence type="ECO:0000256" key="1">
    <source>
        <dbReference type="ARBA" id="ARBA00007447"/>
    </source>
</evidence>
<dbReference type="InterPro" id="IPR034164">
    <property type="entry name" value="Pepsin-like_dom"/>
</dbReference>
<feature type="active site" evidence="9">
    <location>
        <position position="689"/>
    </location>
</feature>
<dbReference type="Gene3D" id="2.40.70.10">
    <property type="entry name" value="Acid Proteases"/>
    <property type="match status" value="2"/>
</dbReference>
<evidence type="ECO:0000256" key="6">
    <source>
        <dbReference type="ARBA" id="ARBA00022750"/>
    </source>
</evidence>
<dbReference type="Proteomes" id="UP001178507">
    <property type="component" value="Unassembled WGS sequence"/>
</dbReference>
<evidence type="ECO:0000256" key="2">
    <source>
        <dbReference type="ARBA" id="ARBA00022603"/>
    </source>
</evidence>
<dbReference type="Gene3D" id="3.40.50.150">
    <property type="entry name" value="Vaccinia Virus protein VP39"/>
    <property type="match status" value="1"/>
</dbReference>
<evidence type="ECO:0000313" key="13">
    <source>
        <dbReference type="EMBL" id="CAJ1395517.1"/>
    </source>
</evidence>
<dbReference type="AlphaFoldDB" id="A0AA36IXX8"/>
<comment type="similarity">
    <text evidence="8">Belongs to the class I-like SAM-binding methyltransferase superfamily. Cation-dependent O-methyltransferase family.</text>
</comment>
<accession>A0AA36IXX8</accession>
<dbReference type="InterPro" id="IPR033121">
    <property type="entry name" value="PEPTIDASE_A1"/>
</dbReference>
<name>A0AA36IXX8_9DINO</name>
<dbReference type="InterPro" id="IPR001969">
    <property type="entry name" value="Aspartic_peptidase_AS"/>
</dbReference>
<dbReference type="InterPro" id="IPR029063">
    <property type="entry name" value="SAM-dependent_MTases_sf"/>
</dbReference>
<dbReference type="Pfam" id="PF13578">
    <property type="entry name" value="Methyltransf_24"/>
    <property type="match status" value="1"/>
</dbReference>
<evidence type="ECO:0000256" key="7">
    <source>
        <dbReference type="ARBA" id="ARBA00022801"/>
    </source>
</evidence>
<evidence type="ECO:0000256" key="3">
    <source>
        <dbReference type="ARBA" id="ARBA00022670"/>
    </source>
</evidence>
<dbReference type="InterPro" id="IPR011990">
    <property type="entry name" value="TPR-like_helical_dom_sf"/>
</dbReference>
<feature type="domain" description="Peptidase A1" evidence="12">
    <location>
        <begin position="468"/>
        <end position="800"/>
    </location>
</feature>
<dbReference type="EMBL" id="CAUJNA010003179">
    <property type="protein sequence ID" value="CAJ1395517.1"/>
    <property type="molecule type" value="Genomic_DNA"/>
</dbReference>
<protein>
    <recommendedName>
        <fullName evidence="12">Peptidase A1 domain-containing protein</fullName>
    </recommendedName>
</protein>
<keyword evidence="6 10" id="KW-0064">Aspartyl protease</keyword>
<evidence type="ECO:0000256" key="4">
    <source>
        <dbReference type="ARBA" id="ARBA00022679"/>
    </source>
</evidence>
<dbReference type="PROSITE" id="PS51682">
    <property type="entry name" value="SAM_OMT_I"/>
    <property type="match status" value="1"/>
</dbReference>
<feature type="region of interest" description="Disordered" evidence="11">
    <location>
        <begin position="810"/>
        <end position="850"/>
    </location>
</feature>
<dbReference type="PROSITE" id="PS51767">
    <property type="entry name" value="PEPTIDASE_A1"/>
    <property type="match status" value="1"/>
</dbReference>
<keyword evidence="5" id="KW-0949">S-adenosyl-L-methionine</keyword>
<dbReference type="GO" id="GO:0008171">
    <property type="term" value="F:O-methyltransferase activity"/>
    <property type="evidence" value="ECO:0007669"/>
    <property type="project" value="InterPro"/>
</dbReference>
<dbReference type="SUPFAM" id="SSF53335">
    <property type="entry name" value="S-adenosyl-L-methionine-dependent methyltransferases"/>
    <property type="match status" value="1"/>
</dbReference>
<keyword evidence="4" id="KW-0808">Transferase</keyword>
<keyword evidence="14" id="KW-1185">Reference proteome</keyword>
<feature type="compositionally biased region" description="Basic residues" evidence="11">
    <location>
        <begin position="838"/>
        <end position="849"/>
    </location>
</feature>